<proteinExistence type="predicted"/>
<dbReference type="RefSeq" id="WP_079654186.1">
    <property type="nucleotide sequence ID" value="NZ_LT670846.1"/>
</dbReference>
<protein>
    <submittedName>
        <fullName evidence="1">Uncharacterized protein</fullName>
    </submittedName>
</protein>
<dbReference type="OrthoDB" id="14193at2"/>
<dbReference type="Proteomes" id="UP000189810">
    <property type="component" value="Chromosome I"/>
</dbReference>
<accession>A0A1M6SLQ0</accession>
<dbReference type="EMBL" id="LT670846">
    <property type="protein sequence ID" value="SHK45633.1"/>
    <property type="molecule type" value="Genomic_DNA"/>
</dbReference>
<gene>
    <name evidence="1" type="ORF">SAMN05444391_1074</name>
</gene>
<organism evidence="1 2">
    <name type="scientific">Thermocrinis minervae</name>
    <dbReference type="NCBI Taxonomy" id="381751"/>
    <lineage>
        <taxon>Bacteria</taxon>
        <taxon>Pseudomonadati</taxon>
        <taxon>Aquificota</taxon>
        <taxon>Aquificia</taxon>
        <taxon>Aquificales</taxon>
        <taxon>Aquificaceae</taxon>
        <taxon>Thermocrinis</taxon>
    </lineage>
</organism>
<reference evidence="1 2" key="1">
    <citation type="submission" date="2016-11" db="EMBL/GenBank/DDBJ databases">
        <authorList>
            <person name="Jaros S."/>
            <person name="Januszkiewicz K."/>
            <person name="Wedrychowicz H."/>
        </authorList>
    </citation>
    <scope>NUCLEOTIDE SEQUENCE [LARGE SCALE GENOMIC DNA]</scope>
    <source>
        <strain evidence="1 2">DSM 19557</strain>
    </source>
</reference>
<dbReference type="AlphaFoldDB" id="A0A1M6SLQ0"/>
<evidence type="ECO:0000313" key="2">
    <source>
        <dbReference type="Proteomes" id="UP000189810"/>
    </source>
</evidence>
<keyword evidence="2" id="KW-1185">Reference proteome</keyword>
<evidence type="ECO:0000313" key="1">
    <source>
        <dbReference type="EMBL" id="SHK45633.1"/>
    </source>
</evidence>
<sequence>MKNPFKDLTRYIEWKERFLEDYGKIREEDLKTIEEDIRDLFPNPERRLLLALRSMYLGGMEKRVEDEEIRRWTNFAGVETYRTFNSFPHLSDLELAFVFYAIGKIFVPLLLHERGVKSESFKRLSKEDQEKAVMDELDVIWENHLIRVLQILPYLDLNSTSN</sequence>
<name>A0A1M6SLQ0_9AQUI</name>